<dbReference type="EMBL" id="CP022196">
    <property type="protein sequence ID" value="ATG47085.1"/>
    <property type="molecule type" value="Genomic_DNA"/>
</dbReference>
<protein>
    <submittedName>
        <fullName evidence="1">Uncharacterized protein</fullName>
    </submittedName>
</protein>
<dbReference type="OrthoDB" id="7864931at2"/>
<sequence length="105" mass="11744">MYTFLLDLITEKGRGIHAYAAASKAAFARALEEPDHATAFYFLATTAENFVERHERQPLSGEELDRNFTAFQDDIRALDAVAQADKAKQLETLNTVVTARIARNL</sequence>
<name>A0A291GA77_9RHOB</name>
<evidence type="ECO:0000313" key="2">
    <source>
        <dbReference type="Proteomes" id="UP000217935"/>
    </source>
</evidence>
<proteinExistence type="predicted"/>
<dbReference type="Proteomes" id="UP000217935">
    <property type="component" value="Chromosome"/>
</dbReference>
<reference evidence="1 2" key="1">
    <citation type="submission" date="2017-06" db="EMBL/GenBank/DDBJ databases">
        <title>Celeribacter sp. TSPH2 complete genome sequence.</title>
        <authorList>
            <person name="Woo J.-H."/>
            <person name="Kim H.-S."/>
        </authorList>
    </citation>
    <scope>NUCLEOTIDE SEQUENCE [LARGE SCALE GENOMIC DNA]</scope>
    <source>
        <strain evidence="1 2">TSPH2</strain>
    </source>
</reference>
<evidence type="ECO:0000313" key="1">
    <source>
        <dbReference type="EMBL" id="ATG47085.1"/>
    </source>
</evidence>
<accession>A0A291GA77</accession>
<gene>
    <name evidence="1" type="ORF">CEW89_05555</name>
</gene>
<keyword evidence="2" id="KW-1185">Reference proteome</keyword>
<organism evidence="1 2">
    <name type="scientific">Celeribacter ethanolicus</name>
    <dbReference type="NCBI Taxonomy" id="1758178"/>
    <lineage>
        <taxon>Bacteria</taxon>
        <taxon>Pseudomonadati</taxon>
        <taxon>Pseudomonadota</taxon>
        <taxon>Alphaproteobacteria</taxon>
        <taxon>Rhodobacterales</taxon>
        <taxon>Roseobacteraceae</taxon>
        <taxon>Celeribacter</taxon>
    </lineage>
</organism>
<dbReference type="AlphaFoldDB" id="A0A291GA77"/>
<dbReference type="KEGG" id="ceh:CEW89_05555"/>
<dbReference type="STRING" id="1758178.GCA_001550095_00468"/>
<dbReference type="RefSeq" id="WP_096805211.1">
    <property type="nucleotide sequence ID" value="NZ_CP022196.1"/>
</dbReference>